<keyword evidence="8" id="KW-0175">Coiled coil</keyword>
<proteinExistence type="inferred from homology"/>
<dbReference type="InterPro" id="IPR036791">
    <property type="entry name" value="Ribosomal_bL9_C_sf"/>
</dbReference>
<dbReference type="InterPro" id="IPR020594">
    <property type="entry name" value="Ribosomal_bL9_bac/chp"/>
</dbReference>
<evidence type="ECO:0000256" key="7">
    <source>
        <dbReference type="HAMAP-Rule" id="MF_00503"/>
    </source>
</evidence>
<evidence type="ECO:0000256" key="3">
    <source>
        <dbReference type="ARBA" id="ARBA00022884"/>
    </source>
</evidence>
<keyword evidence="3 7" id="KW-0694">RNA-binding</keyword>
<keyword evidence="2 7" id="KW-0699">rRNA-binding</keyword>
<dbReference type="Gene3D" id="3.10.430.100">
    <property type="entry name" value="Ribosomal protein L9, C-terminal domain"/>
    <property type="match status" value="1"/>
</dbReference>
<dbReference type="InterPro" id="IPR020070">
    <property type="entry name" value="Ribosomal_bL9_N"/>
</dbReference>
<comment type="function">
    <text evidence="7">Binds to the 23S rRNA.</text>
</comment>
<keyword evidence="5 7" id="KW-0687">Ribonucleoprotein</keyword>
<evidence type="ECO:0000256" key="5">
    <source>
        <dbReference type="ARBA" id="ARBA00023274"/>
    </source>
</evidence>
<dbReference type="PROSITE" id="PS00651">
    <property type="entry name" value="RIBOSOMAL_L9"/>
    <property type="match status" value="1"/>
</dbReference>
<comment type="caution">
    <text evidence="10">The sequence shown here is derived from an EMBL/GenBank/DDBJ whole genome shotgun (WGS) entry which is preliminary data.</text>
</comment>
<dbReference type="Gene3D" id="3.40.5.10">
    <property type="entry name" value="Ribosomal protein L9, N-terminal domain"/>
    <property type="match status" value="1"/>
</dbReference>
<dbReference type="GO" id="GO:0019843">
    <property type="term" value="F:rRNA binding"/>
    <property type="evidence" value="ECO:0007669"/>
    <property type="project" value="UniProtKB-UniRule"/>
</dbReference>
<sequence>MKVILQQDVKGQGKKGQLIEASDGYARNFLLPRKLAVPATAENLNTMKQQEKAKKAQEAAEKAEAQAVAEKLKEAVVKLTAKAGSGGRLFGAVTSKEISDALKEQYGLDVAKTKIVQDEPIKSFGTYQLKCKLGYEITGTLTVTVSEEP</sequence>
<dbReference type="PANTHER" id="PTHR21368">
    <property type="entry name" value="50S RIBOSOMAL PROTEIN L9"/>
    <property type="match status" value="1"/>
</dbReference>
<dbReference type="Pfam" id="PF01281">
    <property type="entry name" value="Ribosomal_L9_N"/>
    <property type="match status" value="1"/>
</dbReference>
<keyword evidence="4 7" id="KW-0689">Ribosomal protein</keyword>
<dbReference type="GO" id="GO:0005840">
    <property type="term" value="C:ribosome"/>
    <property type="evidence" value="ECO:0007669"/>
    <property type="project" value="UniProtKB-KW"/>
</dbReference>
<dbReference type="InterPro" id="IPR036935">
    <property type="entry name" value="Ribosomal_bL9_N_sf"/>
</dbReference>
<protein>
    <recommendedName>
        <fullName evidence="6 7">Large ribosomal subunit protein bL9</fullName>
    </recommendedName>
</protein>
<dbReference type="InterPro" id="IPR000244">
    <property type="entry name" value="Ribosomal_bL9"/>
</dbReference>
<dbReference type="NCBIfam" id="TIGR00158">
    <property type="entry name" value="L9"/>
    <property type="match status" value="1"/>
</dbReference>
<feature type="coiled-coil region" evidence="8">
    <location>
        <begin position="41"/>
        <end position="82"/>
    </location>
</feature>
<dbReference type="GO" id="GO:1990904">
    <property type="term" value="C:ribonucleoprotein complex"/>
    <property type="evidence" value="ECO:0007669"/>
    <property type="project" value="UniProtKB-KW"/>
</dbReference>
<comment type="similarity">
    <text evidence="1 7">Belongs to the bacterial ribosomal protein bL9 family.</text>
</comment>
<feature type="domain" description="Ribosomal protein L9" evidence="9">
    <location>
        <begin position="13"/>
        <end position="40"/>
    </location>
</feature>
<reference evidence="10" key="2">
    <citation type="submission" date="2021-04" db="EMBL/GenBank/DDBJ databases">
        <authorList>
            <person name="Gilroy R."/>
        </authorList>
    </citation>
    <scope>NUCLEOTIDE SEQUENCE</scope>
    <source>
        <strain evidence="10">CHK33-7979</strain>
    </source>
</reference>
<evidence type="ECO:0000256" key="4">
    <source>
        <dbReference type="ARBA" id="ARBA00022980"/>
    </source>
</evidence>
<dbReference type="HAMAP" id="MF_00503">
    <property type="entry name" value="Ribosomal_bL9"/>
    <property type="match status" value="1"/>
</dbReference>
<gene>
    <name evidence="7 10" type="primary">rplI</name>
    <name evidence="10" type="ORF">H9826_06255</name>
</gene>
<evidence type="ECO:0000256" key="2">
    <source>
        <dbReference type="ARBA" id="ARBA00022730"/>
    </source>
</evidence>
<dbReference type="InterPro" id="IPR009027">
    <property type="entry name" value="Ribosomal_bL9/RNase_H1_N"/>
</dbReference>
<organism evidence="10 11">
    <name type="scientific">Candidatus Intestinimonas merdavium</name>
    <dbReference type="NCBI Taxonomy" id="2838622"/>
    <lineage>
        <taxon>Bacteria</taxon>
        <taxon>Bacillati</taxon>
        <taxon>Bacillota</taxon>
        <taxon>Clostridia</taxon>
        <taxon>Eubacteriales</taxon>
        <taxon>Intestinimonas</taxon>
    </lineage>
</organism>
<dbReference type="GO" id="GO:0006412">
    <property type="term" value="P:translation"/>
    <property type="evidence" value="ECO:0007669"/>
    <property type="project" value="UniProtKB-UniRule"/>
</dbReference>
<evidence type="ECO:0000256" key="8">
    <source>
        <dbReference type="SAM" id="Coils"/>
    </source>
</evidence>
<dbReference type="GO" id="GO:0003735">
    <property type="term" value="F:structural constituent of ribosome"/>
    <property type="evidence" value="ECO:0007669"/>
    <property type="project" value="InterPro"/>
</dbReference>
<dbReference type="SUPFAM" id="SSF55658">
    <property type="entry name" value="L9 N-domain-like"/>
    <property type="match status" value="1"/>
</dbReference>
<name>A0A9D2CEV0_9FIRM</name>
<evidence type="ECO:0000313" key="10">
    <source>
        <dbReference type="EMBL" id="HIY73560.1"/>
    </source>
</evidence>
<evidence type="ECO:0000313" key="11">
    <source>
        <dbReference type="Proteomes" id="UP000886824"/>
    </source>
</evidence>
<dbReference type="InterPro" id="IPR020069">
    <property type="entry name" value="Ribosomal_bL9_C"/>
</dbReference>
<dbReference type="AlphaFoldDB" id="A0A9D2CEV0"/>
<evidence type="ECO:0000259" key="9">
    <source>
        <dbReference type="PROSITE" id="PS00651"/>
    </source>
</evidence>
<dbReference type="SUPFAM" id="SSF55653">
    <property type="entry name" value="Ribosomal protein L9 C-domain"/>
    <property type="match status" value="1"/>
</dbReference>
<evidence type="ECO:0000256" key="6">
    <source>
        <dbReference type="ARBA" id="ARBA00035292"/>
    </source>
</evidence>
<evidence type="ECO:0000256" key="1">
    <source>
        <dbReference type="ARBA" id="ARBA00010605"/>
    </source>
</evidence>
<dbReference type="Pfam" id="PF03948">
    <property type="entry name" value="Ribosomal_L9_C"/>
    <property type="match status" value="1"/>
</dbReference>
<reference evidence="10" key="1">
    <citation type="journal article" date="2021" name="PeerJ">
        <title>Extensive microbial diversity within the chicken gut microbiome revealed by metagenomics and culture.</title>
        <authorList>
            <person name="Gilroy R."/>
            <person name="Ravi A."/>
            <person name="Getino M."/>
            <person name="Pursley I."/>
            <person name="Horton D.L."/>
            <person name="Alikhan N.F."/>
            <person name="Baker D."/>
            <person name="Gharbi K."/>
            <person name="Hall N."/>
            <person name="Watson M."/>
            <person name="Adriaenssens E.M."/>
            <person name="Foster-Nyarko E."/>
            <person name="Jarju S."/>
            <person name="Secka A."/>
            <person name="Antonio M."/>
            <person name="Oren A."/>
            <person name="Chaudhuri R.R."/>
            <person name="La Ragione R."/>
            <person name="Hildebrand F."/>
            <person name="Pallen M.J."/>
        </authorList>
    </citation>
    <scope>NUCLEOTIDE SEQUENCE</scope>
    <source>
        <strain evidence="10">CHK33-7979</strain>
    </source>
</reference>
<accession>A0A9D2CEV0</accession>
<dbReference type="EMBL" id="DXCX01000065">
    <property type="protein sequence ID" value="HIY73560.1"/>
    <property type="molecule type" value="Genomic_DNA"/>
</dbReference>
<dbReference type="Proteomes" id="UP000886824">
    <property type="component" value="Unassembled WGS sequence"/>
</dbReference>